<dbReference type="InterPro" id="IPR058238">
    <property type="entry name" value="Lant_leader_dom"/>
</dbReference>
<dbReference type="NCBIfam" id="NF038153">
    <property type="entry name" value="lant_leader_L1a"/>
    <property type="match status" value="1"/>
</dbReference>
<evidence type="ECO:0000313" key="3">
    <source>
        <dbReference type="Proteomes" id="UP000182229"/>
    </source>
</evidence>
<evidence type="ECO:0000313" key="2">
    <source>
        <dbReference type="EMBL" id="OJH35925.1"/>
    </source>
</evidence>
<feature type="compositionally biased region" description="Basic and acidic residues" evidence="1">
    <location>
        <begin position="32"/>
        <end position="45"/>
    </location>
</feature>
<dbReference type="Proteomes" id="UP000182229">
    <property type="component" value="Unassembled WGS sequence"/>
</dbReference>
<comment type="caution">
    <text evidence="2">The sequence shown here is derived from an EMBL/GenBank/DDBJ whole genome shotgun (WGS) entry which is preliminary data.</text>
</comment>
<reference evidence="2 3" key="2">
    <citation type="submission" date="2016-12" db="EMBL/GenBank/DDBJ databases">
        <title>Draft Genome Sequence of Cystobacter ferrugineus Strain Cbfe23.</title>
        <authorList>
            <person name="Akbar S."/>
            <person name="Dowd S.E."/>
            <person name="Stevens D.C."/>
        </authorList>
    </citation>
    <scope>NUCLEOTIDE SEQUENCE [LARGE SCALE GENOMIC DNA]</scope>
    <source>
        <strain evidence="2 3">Cbfe23</strain>
    </source>
</reference>
<evidence type="ECO:0000256" key="1">
    <source>
        <dbReference type="SAM" id="MobiDB-lite"/>
    </source>
</evidence>
<proteinExistence type="predicted"/>
<dbReference type="RefSeq" id="WP_071902955.1">
    <property type="nucleotide sequence ID" value="NZ_MPIN01000012.1"/>
</dbReference>
<name>A0A1L9B0Z2_9BACT</name>
<sequence length="67" mass="8369">MIEINPKRLSLNRETIRNLSDENLEQVAGGQGRDRDRDRDRDRYSYRRHRGCHRPSRRYYDRRCRDY</sequence>
<feature type="region of interest" description="Disordered" evidence="1">
    <location>
        <begin position="22"/>
        <end position="49"/>
    </location>
</feature>
<keyword evidence="3" id="KW-1185">Reference proteome</keyword>
<reference evidence="3" key="1">
    <citation type="submission" date="2016-11" db="EMBL/GenBank/DDBJ databases">
        <authorList>
            <person name="Shukria A."/>
            <person name="Stevens D.C."/>
        </authorList>
    </citation>
    <scope>NUCLEOTIDE SEQUENCE [LARGE SCALE GENOMIC DNA]</scope>
    <source>
        <strain evidence="3">Cbfe23</strain>
    </source>
</reference>
<organism evidence="2 3">
    <name type="scientific">Cystobacter ferrugineus</name>
    <dbReference type="NCBI Taxonomy" id="83449"/>
    <lineage>
        <taxon>Bacteria</taxon>
        <taxon>Pseudomonadati</taxon>
        <taxon>Myxococcota</taxon>
        <taxon>Myxococcia</taxon>
        <taxon>Myxococcales</taxon>
        <taxon>Cystobacterineae</taxon>
        <taxon>Archangiaceae</taxon>
        <taxon>Cystobacter</taxon>
    </lineage>
</organism>
<protein>
    <submittedName>
        <fullName evidence="2">Uncharacterized protein</fullName>
    </submittedName>
</protein>
<gene>
    <name evidence="2" type="ORF">BON30_35515</name>
</gene>
<accession>A0A1L9B0Z2</accession>
<dbReference type="EMBL" id="MPIN01000012">
    <property type="protein sequence ID" value="OJH35925.1"/>
    <property type="molecule type" value="Genomic_DNA"/>
</dbReference>
<dbReference type="AlphaFoldDB" id="A0A1L9B0Z2"/>